<dbReference type="RefSeq" id="XP_019648055.1">
    <property type="nucleotide sequence ID" value="XM_019792496.1"/>
</dbReference>
<dbReference type="GO" id="GO:0009982">
    <property type="term" value="F:pseudouridine synthase activity"/>
    <property type="evidence" value="ECO:0007669"/>
    <property type="project" value="InterPro"/>
</dbReference>
<evidence type="ECO:0000313" key="3">
    <source>
        <dbReference type="Proteomes" id="UP000515135"/>
    </source>
</evidence>
<accession>A0A6P5A489</accession>
<gene>
    <name evidence="4" type="primary">LOC109488305</name>
</gene>
<evidence type="ECO:0000313" key="4">
    <source>
        <dbReference type="RefSeq" id="XP_019648055.1"/>
    </source>
</evidence>
<feature type="domain" description="Pseudouridine synthase RsuA/RluA-like" evidence="2">
    <location>
        <begin position="20"/>
        <end position="185"/>
    </location>
</feature>
<dbReference type="Gene3D" id="3.30.2350.10">
    <property type="entry name" value="Pseudouridine synthase"/>
    <property type="match status" value="1"/>
</dbReference>
<dbReference type="CDD" id="cd02869">
    <property type="entry name" value="PseudoU_synth_RluA_like"/>
    <property type="match status" value="1"/>
</dbReference>
<dbReference type="OrthoDB" id="418349at2759"/>
<dbReference type="SUPFAM" id="SSF55120">
    <property type="entry name" value="Pseudouridine synthase"/>
    <property type="match status" value="1"/>
</dbReference>
<dbReference type="PANTHER" id="PTHR21600:SF87">
    <property type="entry name" value="RNA PSEUDOURIDYLATE SYNTHASE DOMAIN-CONTAINING PROTEIN 1"/>
    <property type="match status" value="1"/>
</dbReference>
<evidence type="ECO:0000256" key="1">
    <source>
        <dbReference type="ARBA" id="ARBA00010876"/>
    </source>
</evidence>
<dbReference type="AlphaFoldDB" id="A0A6P5A489"/>
<dbReference type="Proteomes" id="UP000515135">
    <property type="component" value="Unplaced"/>
</dbReference>
<dbReference type="InterPro" id="IPR006145">
    <property type="entry name" value="PsdUridine_synth_RsuA/RluA"/>
</dbReference>
<dbReference type="Pfam" id="PF00849">
    <property type="entry name" value="PseudoU_synth_2"/>
    <property type="match status" value="1"/>
</dbReference>
<dbReference type="GO" id="GO:0000455">
    <property type="term" value="P:enzyme-directed rRNA pseudouridine synthesis"/>
    <property type="evidence" value="ECO:0007669"/>
    <property type="project" value="TreeGrafter"/>
</dbReference>
<organism evidence="3 4">
    <name type="scientific">Branchiostoma belcheri</name>
    <name type="common">Amphioxus</name>
    <dbReference type="NCBI Taxonomy" id="7741"/>
    <lineage>
        <taxon>Eukaryota</taxon>
        <taxon>Metazoa</taxon>
        <taxon>Chordata</taxon>
        <taxon>Cephalochordata</taxon>
        <taxon>Leptocardii</taxon>
        <taxon>Amphioxiformes</taxon>
        <taxon>Branchiostomatidae</taxon>
        <taxon>Branchiostoma</taxon>
    </lineage>
</organism>
<comment type="similarity">
    <text evidence="1">Belongs to the pseudouridine synthase RluA family.</text>
</comment>
<dbReference type="GeneID" id="109488305"/>
<evidence type="ECO:0000259" key="2">
    <source>
        <dbReference type="Pfam" id="PF00849"/>
    </source>
</evidence>
<protein>
    <submittedName>
        <fullName evidence="4">RNA pseudouridylate synthase domain-containing protein 1-like</fullName>
    </submittedName>
</protein>
<dbReference type="InterPro" id="IPR050188">
    <property type="entry name" value="RluA_PseudoU_synthase"/>
</dbReference>
<sequence>MINGERPPFSTVEVLYRSENFLVVNKPYDLVLNWDDPSRTDSLQHLLQERFPDLVDESLTHRFRFVHRLDYSTSGPVCIALNKQAAGHAGKAFSQKQVIKRYLALVRGHISENNLSIDKAIGEQGAPDAPVPMCVEGTPGCQQPRDAVTQLTVVEKGLYEGQPATKVQLCPVTGRRHQLRVHCHSIGHPIVGDYTYSCHQDTSPYRMMLHAQKLIIPLREEVIDIETNDPFVTNFDPQWQSTER</sequence>
<keyword evidence="3" id="KW-1185">Reference proteome</keyword>
<proteinExistence type="inferred from homology"/>
<dbReference type="GO" id="GO:0003723">
    <property type="term" value="F:RNA binding"/>
    <property type="evidence" value="ECO:0007669"/>
    <property type="project" value="InterPro"/>
</dbReference>
<dbReference type="KEGG" id="bbel:109488305"/>
<reference evidence="4" key="1">
    <citation type="submission" date="2025-08" db="UniProtKB">
        <authorList>
            <consortium name="RefSeq"/>
        </authorList>
    </citation>
    <scope>IDENTIFICATION</scope>
    <source>
        <tissue evidence="4">Gonad</tissue>
    </source>
</reference>
<dbReference type="InterPro" id="IPR020103">
    <property type="entry name" value="PsdUridine_synth_cat_dom_sf"/>
</dbReference>
<name>A0A6P5A489_BRABE</name>
<dbReference type="PANTHER" id="PTHR21600">
    <property type="entry name" value="MITOCHONDRIAL RNA PSEUDOURIDINE SYNTHASE"/>
    <property type="match status" value="1"/>
</dbReference>